<keyword evidence="2" id="KW-0540">Nuclease</keyword>
<dbReference type="EMBL" id="CP129674">
    <property type="protein sequence ID" value="XDS45500.1"/>
    <property type="molecule type" value="Genomic_DNA"/>
</dbReference>
<proteinExistence type="predicted"/>
<reference evidence="2" key="1">
    <citation type="submission" date="2023-07" db="EMBL/GenBank/DDBJ databases">
        <title>Bifidobacterium aquikefiriaerophilum sp. nov. and Bifidobacterium eccum sp. nov., isolated from water kefir.</title>
        <authorList>
            <person name="Breselge S."/>
            <person name="Bellassi P."/>
            <person name="Barcenilla C."/>
            <person name="Alvarez-Ordonez A."/>
            <person name="Morelli L."/>
            <person name="Cotter P.D."/>
        </authorList>
    </citation>
    <scope>NUCLEOTIDE SEQUENCE</scope>
    <source>
        <strain evidence="2">WK041_4_12</strain>
    </source>
</reference>
<sequence length="213" mass="23341">MLPKFSDDINDLSGGYHVTGSAAIALQLLEMSESKAAKTVKAQYDRASFGFRQTDFDGNGCDARDDVLARDLTSLKFAHAGSCIVQSGILNDPYTAQTIDFVRGPKTSAAVQIDHVVALENAWISGAYAWTKAERYRFGNDPYNLLAVDGSSNQEKGSSSAAYWLPSSKTYQCSYVSRQIGVKTKYRLTIAQSEKQAMLVVLHSCPHQELPKE</sequence>
<name>A0AB39U9P4_9BIFI</name>
<dbReference type="KEGG" id="baqk:QN215_02550"/>
<organism evidence="2">
    <name type="scientific">Bifidobacterium aquikefiricola</name>
    <dbReference type="NCBI Taxonomy" id="3059038"/>
    <lineage>
        <taxon>Bacteria</taxon>
        <taxon>Bacillati</taxon>
        <taxon>Actinomycetota</taxon>
        <taxon>Actinomycetes</taxon>
        <taxon>Bifidobacteriales</taxon>
        <taxon>Bifidobacteriaceae</taxon>
        <taxon>Bifidobacterium</taxon>
    </lineage>
</organism>
<keyword evidence="2" id="KW-0255">Endonuclease</keyword>
<dbReference type="AlphaFoldDB" id="A0AB39U9P4"/>
<dbReference type="RefSeq" id="WP_369345039.1">
    <property type="nucleotide sequence ID" value="NZ_CP129674.1"/>
</dbReference>
<gene>
    <name evidence="2" type="ORF">QN215_02550</name>
</gene>
<keyword evidence="2" id="KW-0378">Hydrolase</keyword>
<dbReference type="InterPro" id="IPR011089">
    <property type="entry name" value="GmrSD_C"/>
</dbReference>
<dbReference type="GO" id="GO:0004519">
    <property type="term" value="F:endonuclease activity"/>
    <property type="evidence" value="ECO:0007669"/>
    <property type="project" value="UniProtKB-KW"/>
</dbReference>
<protein>
    <submittedName>
        <fullName evidence="2">HNH endonuclease family protein</fullName>
    </submittedName>
</protein>
<evidence type="ECO:0000259" key="1">
    <source>
        <dbReference type="Pfam" id="PF07510"/>
    </source>
</evidence>
<accession>A0AB39U9P4</accession>
<feature type="domain" description="GmrSD restriction endonucleases C-terminal" evidence="1">
    <location>
        <begin position="63"/>
        <end position="199"/>
    </location>
</feature>
<dbReference type="PANTHER" id="PTHR24094:SF15">
    <property type="entry name" value="AMP-DEPENDENT SYNTHETASE_LIGASE DOMAIN-CONTAINING PROTEIN-RELATED"/>
    <property type="match status" value="1"/>
</dbReference>
<evidence type="ECO:0000313" key="2">
    <source>
        <dbReference type="EMBL" id="XDS45500.1"/>
    </source>
</evidence>
<dbReference type="PANTHER" id="PTHR24094">
    <property type="entry name" value="SECRETED PROTEIN"/>
    <property type="match status" value="1"/>
</dbReference>
<dbReference type="Pfam" id="PF07510">
    <property type="entry name" value="GmrSD_C"/>
    <property type="match status" value="1"/>
</dbReference>